<dbReference type="AlphaFoldDB" id="A0A9P7ELY9"/>
<dbReference type="EMBL" id="JABBWG010000003">
    <property type="protein sequence ID" value="KAG1824725.1"/>
    <property type="molecule type" value="Genomic_DNA"/>
</dbReference>
<keyword evidence="2" id="KW-1185">Reference proteome</keyword>
<organism evidence="1 2">
    <name type="scientific">Suillus subaureus</name>
    <dbReference type="NCBI Taxonomy" id="48587"/>
    <lineage>
        <taxon>Eukaryota</taxon>
        <taxon>Fungi</taxon>
        <taxon>Dikarya</taxon>
        <taxon>Basidiomycota</taxon>
        <taxon>Agaricomycotina</taxon>
        <taxon>Agaricomycetes</taxon>
        <taxon>Agaricomycetidae</taxon>
        <taxon>Boletales</taxon>
        <taxon>Suillineae</taxon>
        <taxon>Suillaceae</taxon>
        <taxon>Suillus</taxon>
    </lineage>
</organism>
<sequence>MLSLDLHQLQACYVPFWPHAQLKAVADTVKMSPGCLVPRPGVMTTDEQQAECFALILSLTSKDLLVPDAADHRRDPCCTIHITLFRPASYQQQCGRVMKLRMIDATHATSSQSGASSWNTFDRFHRGVHNLAKIKVCVTVSLLSDEALAVVCLHG</sequence>
<name>A0A9P7ELY9_9AGAM</name>
<gene>
    <name evidence="1" type="ORF">BJ212DRAFT_1584792</name>
</gene>
<evidence type="ECO:0000313" key="2">
    <source>
        <dbReference type="Proteomes" id="UP000807769"/>
    </source>
</evidence>
<comment type="caution">
    <text evidence="1">The sequence shown here is derived from an EMBL/GenBank/DDBJ whole genome shotgun (WGS) entry which is preliminary data.</text>
</comment>
<evidence type="ECO:0000313" key="1">
    <source>
        <dbReference type="EMBL" id="KAG1824725.1"/>
    </source>
</evidence>
<proteinExistence type="predicted"/>
<dbReference type="GeneID" id="64636360"/>
<accession>A0A9P7ELY9</accession>
<protein>
    <submittedName>
        <fullName evidence="1">Uncharacterized protein</fullName>
    </submittedName>
</protein>
<reference evidence="1" key="1">
    <citation type="journal article" date="2020" name="New Phytol.">
        <title>Comparative genomics reveals dynamic genome evolution in host specialist ectomycorrhizal fungi.</title>
        <authorList>
            <person name="Lofgren L.A."/>
            <person name="Nguyen N.H."/>
            <person name="Vilgalys R."/>
            <person name="Ruytinx J."/>
            <person name="Liao H.L."/>
            <person name="Branco S."/>
            <person name="Kuo A."/>
            <person name="LaButti K."/>
            <person name="Lipzen A."/>
            <person name="Andreopoulos W."/>
            <person name="Pangilinan J."/>
            <person name="Riley R."/>
            <person name="Hundley H."/>
            <person name="Na H."/>
            <person name="Barry K."/>
            <person name="Grigoriev I.V."/>
            <person name="Stajich J.E."/>
            <person name="Kennedy P.G."/>
        </authorList>
    </citation>
    <scope>NUCLEOTIDE SEQUENCE</scope>
    <source>
        <strain evidence="1">MN1</strain>
    </source>
</reference>
<dbReference type="Proteomes" id="UP000807769">
    <property type="component" value="Unassembled WGS sequence"/>
</dbReference>
<dbReference type="RefSeq" id="XP_041198442.1">
    <property type="nucleotide sequence ID" value="XM_041342344.1"/>
</dbReference>